<accession>A0A507E9R6</accession>
<evidence type="ECO:0000259" key="2">
    <source>
        <dbReference type="PROSITE" id="PS50085"/>
    </source>
</evidence>
<comment type="caution">
    <text evidence="3">The sequence shown here is derived from an EMBL/GenBank/DDBJ whole genome shotgun (WGS) entry which is preliminary data.</text>
</comment>
<dbReference type="PANTHER" id="PTHR15711">
    <property type="entry name" value="RAP GTPASE-ACTIVATING PROTEIN"/>
    <property type="match status" value="1"/>
</dbReference>
<dbReference type="PANTHER" id="PTHR15711:SF65">
    <property type="entry name" value="RAPGAP_RANGAP DOMAIN-CONTAINING PROTEIN"/>
    <property type="match status" value="1"/>
</dbReference>
<dbReference type="GO" id="GO:0005096">
    <property type="term" value="F:GTPase activator activity"/>
    <property type="evidence" value="ECO:0007669"/>
    <property type="project" value="UniProtKB-KW"/>
</dbReference>
<evidence type="ECO:0000313" key="4">
    <source>
        <dbReference type="Proteomes" id="UP000318582"/>
    </source>
</evidence>
<dbReference type="EMBL" id="QEAQ01000018">
    <property type="protein sequence ID" value="TPX60137.1"/>
    <property type="molecule type" value="Genomic_DNA"/>
</dbReference>
<sequence>MSVIVGNSEFRPLPNNPSAKITGVHESLLQECEKDIIWYRDNFFGKTHQNYLALDSPRGPLAISVIRDADTYKALLRTTAGSERLSVSSSSIPTSFIRRLFGMGPSTVNLMEGISRNIPIRSLRMCKEPNLPNELLSMEERQVIRSYKFGVAYVGPGQCSEEEMFGNRNENTTPAFKQFLNFLGETIELRGWKGYRAGLDTSGSNLTGTHSVYTKWQGYEIMFHVSTLLPFIPGDRQQLERKRHIGNDIVVIIFQDSDVPFQLGSVTSHQNHVIAVVKPEGDGYRTIVAPKGGVPGFTPDLPEPCVFGQDAVSRDFFLHKLVNGERASYKAPSFAPKISRTRSVLLYEVASKFLK</sequence>
<dbReference type="InterPro" id="IPR035974">
    <property type="entry name" value="Rap/Ran-GAP_sf"/>
</dbReference>
<keyword evidence="1" id="KW-0343">GTPase activation</keyword>
<dbReference type="PROSITE" id="PS50085">
    <property type="entry name" value="RAPGAP"/>
    <property type="match status" value="1"/>
</dbReference>
<proteinExistence type="predicted"/>
<dbReference type="GO" id="GO:0051056">
    <property type="term" value="P:regulation of small GTPase mediated signal transduction"/>
    <property type="evidence" value="ECO:0007669"/>
    <property type="project" value="InterPro"/>
</dbReference>
<dbReference type="Proteomes" id="UP000318582">
    <property type="component" value="Unassembled WGS sequence"/>
</dbReference>
<dbReference type="STRING" id="109895.A0A507E9R6"/>
<name>A0A507E9R6_9FUNG</name>
<reference evidence="3 4" key="1">
    <citation type="journal article" date="2019" name="Sci. Rep.">
        <title>Comparative genomics of chytrid fungi reveal insights into the obligate biotrophic and pathogenic lifestyle of Synchytrium endobioticum.</title>
        <authorList>
            <person name="van de Vossenberg B.T.L.H."/>
            <person name="Warris S."/>
            <person name="Nguyen H.D.T."/>
            <person name="van Gent-Pelzer M.P.E."/>
            <person name="Joly D.L."/>
            <person name="van de Geest H.C."/>
            <person name="Bonants P.J.M."/>
            <person name="Smith D.S."/>
            <person name="Levesque C.A."/>
            <person name="van der Lee T.A.J."/>
        </authorList>
    </citation>
    <scope>NUCLEOTIDE SEQUENCE [LARGE SCALE GENOMIC DNA]</scope>
    <source>
        <strain evidence="3 4">CBS 809.83</strain>
    </source>
</reference>
<organism evidence="3 4">
    <name type="scientific">Powellomyces hirtus</name>
    <dbReference type="NCBI Taxonomy" id="109895"/>
    <lineage>
        <taxon>Eukaryota</taxon>
        <taxon>Fungi</taxon>
        <taxon>Fungi incertae sedis</taxon>
        <taxon>Chytridiomycota</taxon>
        <taxon>Chytridiomycota incertae sedis</taxon>
        <taxon>Chytridiomycetes</taxon>
        <taxon>Spizellomycetales</taxon>
        <taxon>Powellomycetaceae</taxon>
        <taxon>Powellomyces</taxon>
    </lineage>
</organism>
<evidence type="ECO:0000256" key="1">
    <source>
        <dbReference type="ARBA" id="ARBA00022468"/>
    </source>
</evidence>
<feature type="domain" description="Rap-GAP" evidence="2">
    <location>
        <begin position="135"/>
        <end position="349"/>
    </location>
</feature>
<dbReference type="Gene3D" id="3.40.50.11210">
    <property type="entry name" value="Rap/Ran-GAP"/>
    <property type="match status" value="1"/>
</dbReference>
<dbReference type="InterPro" id="IPR050989">
    <property type="entry name" value="Rap1_Ran_GAP"/>
</dbReference>
<gene>
    <name evidence="3" type="ORF">PhCBS80983_g02005</name>
</gene>
<dbReference type="InterPro" id="IPR000331">
    <property type="entry name" value="Rap/Ran_GAP_dom"/>
</dbReference>
<protein>
    <recommendedName>
        <fullName evidence="2">Rap-GAP domain-containing protein</fullName>
    </recommendedName>
</protein>
<dbReference type="Pfam" id="PF02145">
    <property type="entry name" value="Rap_GAP"/>
    <property type="match status" value="1"/>
</dbReference>
<keyword evidence="4" id="KW-1185">Reference proteome</keyword>
<dbReference type="AlphaFoldDB" id="A0A507E9R6"/>
<dbReference type="SUPFAM" id="SSF111347">
    <property type="entry name" value="Rap/Ran-GAP"/>
    <property type="match status" value="1"/>
</dbReference>
<evidence type="ECO:0000313" key="3">
    <source>
        <dbReference type="EMBL" id="TPX60137.1"/>
    </source>
</evidence>